<dbReference type="InterPro" id="IPR036291">
    <property type="entry name" value="NAD(P)-bd_dom_sf"/>
</dbReference>
<proteinExistence type="inferred from homology"/>
<dbReference type="Gene3D" id="3.40.50.1480">
    <property type="entry name" value="Adenosylhomocysteinase-like"/>
    <property type="match status" value="1"/>
</dbReference>
<feature type="binding site" evidence="4">
    <location>
        <position position="275"/>
    </location>
    <ligand>
        <name>NAD(+)</name>
        <dbReference type="ChEBI" id="CHEBI:57540"/>
    </ligand>
</feature>
<protein>
    <recommendedName>
        <fullName evidence="4">Adenosylhomocysteinase</fullName>
        <ecNumber evidence="4">3.13.2.1</ecNumber>
    </recommendedName>
    <alternativeName>
        <fullName evidence="4">S-adenosyl-L-homocysteine hydrolase</fullName>
        <shortName evidence="4">AdoHcyase</shortName>
    </alternativeName>
</protein>
<feature type="domain" description="S-adenosyl-L-homocysteine hydrolase NAD binding" evidence="7">
    <location>
        <begin position="188"/>
        <end position="349"/>
    </location>
</feature>
<dbReference type="Pfam" id="PF05221">
    <property type="entry name" value="AdoHcyase"/>
    <property type="match status" value="2"/>
</dbReference>
<comment type="subcellular location">
    <subcellularLocation>
        <location evidence="4">Cytoplasm</location>
    </subcellularLocation>
</comment>
<dbReference type="InterPro" id="IPR020082">
    <property type="entry name" value="S-Ado-L-homoCys_hydrolase_CS"/>
</dbReference>
<dbReference type="EMBL" id="JBHUME010000007">
    <property type="protein sequence ID" value="MFD2612797.1"/>
    <property type="molecule type" value="Genomic_DNA"/>
</dbReference>
<dbReference type="PROSITE" id="PS00739">
    <property type="entry name" value="ADOHCYASE_2"/>
    <property type="match status" value="1"/>
</dbReference>
<dbReference type="RefSeq" id="WP_377602597.1">
    <property type="nucleotide sequence ID" value="NZ_JBHUME010000007.1"/>
</dbReference>
<dbReference type="PANTHER" id="PTHR23420:SF0">
    <property type="entry name" value="ADENOSYLHOMOCYSTEINASE"/>
    <property type="match status" value="1"/>
</dbReference>
<comment type="cofactor">
    <cofactor evidence="4 5">
        <name>NAD(+)</name>
        <dbReference type="ChEBI" id="CHEBI:57540"/>
    </cofactor>
    <text evidence="4 5">Binds 1 NAD(+) per subunit.</text>
</comment>
<dbReference type="Pfam" id="PF00670">
    <property type="entry name" value="AdoHcyase_NAD"/>
    <property type="match status" value="1"/>
</dbReference>
<dbReference type="NCBIfam" id="NF004005">
    <property type="entry name" value="PRK05476.2-3"/>
    <property type="match status" value="1"/>
</dbReference>
<feature type="binding site" evidence="4">
    <location>
        <position position="153"/>
    </location>
    <ligand>
        <name>substrate</name>
    </ligand>
</feature>
<evidence type="ECO:0000256" key="4">
    <source>
        <dbReference type="HAMAP-Rule" id="MF_00563"/>
    </source>
</evidence>
<dbReference type="InterPro" id="IPR000043">
    <property type="entry name" value="Adenosylhomocysteinase-like"/>
</dbReference>
<feature type="binding site" evidence="4">
    <location>
        <position position="188"/>
    </location>
    <ligand>
        <name>NAD(+)</name>
        <dbReference type="ChEBI" id="CHEBI:57540"/>
    </ligand>
</feature>
<accession>A0ABW5PBU9</accession>
<feature type="binding site" evidence="4">
    <location>
        <position position="343"/>
    </location>
    <ligand>
        <name>NAD(+)</name>
        <dbReference type="ChEBI" id="CHEBI:57540"/>
    </ligand>
</feature>
<feature type="binding site" evidence="4">
    <location>
        <begin position="154"/>
        <end position="156"/>
    </location>
    <ligand>
        <name>NAD(+)</name>
        <dbReference type="ChEBI" id="CHEBI:57540"/>
    </ligand>
</feature>
<comment type="function">
    <text evidence="4">May play a key role in the regulation of the intracellular concentration of adenosylhomocysteine.</text>
</comment>
<dbReference type="Proteomes" id="UP001597541">
    <property type="component" value="Unassembled WGS sequence"/>
</dbReference>
<evidence type="ECO:0000313" key="9">
    <source>
        <dbReference type="Proteomes" id="UP001597541"/>
    </source>
</evidence>
<feature type="binding site" evidence="4">
    <location>
        <begin position="217"/>
        <end position="222"/>
    </location>
    <ligand>
        <name>NAD(+)</name>
        <dbReference type="ChEBI" id="CHEBI:57540"/>
    </ligand>
</feature>
<keyword evidence="4 5" id="KW-0378">Hydrolase</keyword>
<dbReference type="CDD" id="cd00401">
    <property type="entry name" value="SAHH"/>
    <property type="match status" value="1"/>
</dbReference>
<dbReference type="InterPro" id="IPR042172">
    <property type="entry name" value="Adenosylhomocyst_ase-like_sf"/>
</dbReference>
<dbReference type="InterPro" id="IPR015878">
    <property type="entry name" value="Ado_hCys_hydrolase_NAD-bd"/>
</dbReference>
<dbReference type="PIRSF" id="PIRSF001109">
    <property type="entry name" value="Ad_hcy_hydrolase"/>
    <property type="match status" value="1"/>
</dbReference>
<keyword evidence="4" id="KW-0963">Cytoplasm</keyword>
<comment type="caution">
    <text evidence="4">Lacks conserved residue(s) required for the propagation of feature annotation.</text>
</comment>
<evidence type="ECO:0000256" key="3">
    <source>
        <dbReference type="ARBA" id="ARBA00023027"/>
    </source>
</evidence>
<comment type="pathway">
    <text evidence="4 5">Amino-acid biosynthesis; L-homocysteine biosynthesis; L-homocysteine from S-adenosyl-L-homocysteine: step 1/1.</text>
</comment>
<gene>
    <name evidence="4" type="primary">ahcY</name>
    <name evidence="8" type="ORF">ACFSUF_10225</name>
</gene>
<comment type="catalytic activity">
    <reaction evidence="4 5">
        <text>S-adenosyl-L-homocysteine + H2O = L-homocysteine + adenosine</text>
        <dbReference type="Rhea" id="RHEA:21708"/>
        <dbReference type="ChEBI" id="CHEBI:15377"/>
        <dbReference type="ChEBI" id="CHEBI:16335"/>
        <dbReference type="ChEBI" id="CHEBI:57856"/>
        <dbReference type="ChEBI" id="CHEBI:58199"/>
        <dbReference type="EC" id="3.13.2.1"/>
    </reaction>
</comment>
<organism evidence="8 9">
    <name type="scientific">Paenibacillus gansuensis</name>
    <dbReference type="NCBI Taxonomy" id="306542"/>
    <lineage>
        <taxon>Bacteria</taxon>
        <taxon>Bacillati</taxon>
        <taxon>Bacillota</taxon>
        <taxon>Bacilli</taxon>
        <taxon>Bacillales</taxon>
        <taxon>Paenibacillaceae</taxon>
        <taxon>Paenibacillus</taxon>
    </lineage>
</organism>
<dbReference type="SMART" id="SM00996">
    <property type="entry name" value="AdoHcyase"/>
    <property type="match status" value="1"/>
</dbReference>
<keyword evidence="2 4" id="KW-0554">One-carbon metabolism</keyword>
<keyword evidence="3 4" id="KW-0520">NAD</keyword>
<feature type="binding site" evidence="4">
    <location>
        <begin position="296"/>
        <end position="298"/>
    </location>
    <ligand>
        <name>NAD(+)</name>
        <dbReference type="ChEBI" id="CHEBI:57540"/>
    </ligand>
</feature>
<dbReference type="PANTHER" id="PTHR23420">
    <property type="entry name" value="ADENOSYLHOMOCYSTEINASE"/>
    <property type="match status" value="1"/>
</dbReference>
<comment type="caution">
    <text evidence="8">The sequence shown here is derived from an EMBL/GenBank/DDBJ whole genome shotgun (WGS) entry which is preliminary data.</text>
</comment>
<sequence length="420" mass="45994">MSAKAHSIIANPALAPEGKLKIDWVNAHMPVLNRVREQFEKEQPFKGLKVAICLHLEAKTAYLAKVVQAGGADVTITGSNPLSTQDDVCAALVEDGITVFAKYNPTPEEYKSLLIRTLETKPDLIIDDGGDLVTILHSERQDLAGQIRGGAEETTTGIIKLKALQKEGQLKFPMVAVNDAYCKYLFDNRYGTGQSVWDGINRTTNLMVAGKTVVVVGYGWCGKGVAMRAKGLGAQVVVTEIDPIRAVEAYMDGFTVLPMLKAAKVGDFFITVTGNKDVIRGEHYKVMKNGALLSNAGHFDVEFNKPELAAQSVSIRTVRRNIEEYKLSDGRNIYVLAEGRLVNLAAGDGHPAEIMDTTFALQALSLKYVNDKYEELDKAVVNVPYETDQQVAAIKLESLGIAIDRLTEEQKAYLDSWTDQ</sequence>
<evidence type="ECO:0000259" key="7">
    <source>
        <dbReference type="SMART" id="SM00997"/>
    </source>
</evidence>
<evidence type="ECO:0000256" key="1">
    <source>
        <dbReference type="ARBA" id="ARBA00007122"/>
    </source>
</evidence>
<dbReference type="NCBIfam" id="TIGR00936">
    <property type="entry name" value="ahcY"/>
    <property type="match status" value="1"/>
</dbReference>
<dbReference type="EC" id="3.13.2.1" evidence="4"/>
<keyword evidence="9" id="KW-1185">Reference proteome</keyword>
<dbReference type="HAMAP" id="MF_00563">
    <property type="entry name" value="AdoHcyase"/>
    <property type="match status" value="1"/>
</dbReference>
<feature type="binding site" evidence="4">
    <location>
        <position position="240"/>
    </location>
    <ligand>
        <name>NAD(+)</name>
        <dbReference type="ChEBI" id="CHEBI:57540"/>
    </ligand>
</feature>
<feature type="binding site" evidence="4">
    <location>
        <position position="128"/>
    </location>
    <ligand>
        <name>substrate</name>
    </ligand>
</feature>
<dbReference type="SUPFAM" id="SSF52283">
    <property type="entry name" value="Formate/glycerate dehydrogenase catalytic domain-like"/>
    <property type="match status" value="1"/>
</dbReference>
<reference evidence="9" key="1">
    <citation type="journal article" date="2019" name="Int. J. Syst. Evol. Microbiol.">
        <title>The Global Catalogue of Microorganisms (GCM) 10K type strain sequencing project: providing services to taxonomists for standard genome sequencing and annotation.</title>
        <authorList>
            <consortium name="The Broad Institute Genomics Platform"/>
            <consortium name="The Broad Institute Genome Sequencing Center for Infectious Disease"/>
            <person name="Wu L."/>
            <person name="Ma J."/>
        </authorList>
    </citation>
    <scope>NUCLEOTIDE SEQUENCE [LARGE SCALE GENOMIC DNA]</scope>
    <source>
        <strain evidence="9">KCTC 3950</strain>
    </source>
</reference>
<evidence type="ECO:0000256" key="6">
    <source>
        <dbReference type="RuleBase" id="RU004166"/>
    </source>
</evidence>
<dbReference type="Gene3D" id="3.40.50.720">
    <property type="entry name" value="NAD(P)-binding Rossmann-like Domain"/>
    <property type="match status" value="1"/>
</dbReference>
<comment type="similarity">
    <text evidence="1 4 6">Belongs to the adenosylhomocysteinase family.</text>
</comment>
<feature type="binding site" evidence="4">
    <location>
        <position position="183"/>
    </location>
    <ligand>
        <name>substrate</name>
    </ligand>
</feature>
<evidence type="ECO:0000256" key="5">
    <source>
        <dbReference type="RuleBase" id="RU000548"/>
    </source>
</evidence>
<dbReference type="SMART" id="SM00997">
    <property type="entry name" value="AdoHcyase_NAD"/>
    <property type="match status" value="1"/>
</dbReference>
<name>A0ABW5PBU9_9BACL</name>
<dbReference type="SUPFAM" id="SSF51735">
    <property type="entry name" value="NAD(P)-binding Rossmann-fold domains"/>
    <property type="match status" value="1"/>
</dbReference>
<feature type="binding site" evidence="4">
    <location>
        <position position="187"/>
    </location>
    <ligand>
        <name>substrate</name>
    </ligand>
</feature>
<evidence type="ECO:0000256" key="2">
    <source>
        <dbReference type="ARBA" id="ARBA00022563"/>
    </source>
</evidence>
<evidence type="ECO:0000313" key="8">
    <source>
        <dbReference type="EMBL" id="MFD2612797.1"/>
    </source>
</evidence>